<accession>A0A9N9J5E1</accession>
<keyword evidence="2" id="KW-1185">Reference proteome</keyword>
<evidence type="ECO:0000313" key="2">
    <source>
        <dbReference type="Proteomes" id="UP000789759"/>
    </source>
</evidence>
<proteinExistence type="predicted"/>
<feature type="non-terminal residue" evidence="1">
    <location>
        <position position="71"/>
    </location>
</feature>
<dbReference type="AlphaFoldDB" id="A0A9N9J5E1"/>
<reference evidence="1" key="1">
    <citation type="submission" date="2021-06" db="EMBL/GenBank/DDBJ databases">
        <authorList>
            <person name="Kallberg Y."/>
            <person name="Tangrot J."/>
            <person name="Rosling A."/>
        </authorList>
    </citation>
    <scope>NUCLEOTIDE SEQUENCE</scope>
    <source>
        <strain evidence="1">FL966</strain>
    </source>
</reference>
<dbReference type="OrthoDB" id="2431949at2759"/>
<organism evidence="1 2">
    <name type="scientific">Cetraspora pellucida</name>
    <dbReference type="NCBI Taxonomy" id="1433469"/>
    <lineage>
        <taxon>Eukaryota</taxon>
        <taxon>Fungi</taxon>
        <taxon>Fungi incertae sedis</taxon>
        <taxon>Mucoromycota</taxon>
        <taxon>Glomeromycotina</taxon>
        <taxon>Glomeromycetes</taxon>
        <taxon>Diversisporales</taxon>
        <taxon>Gigasporaceae</taxon>
        <taxon>Cetraspora</taxon>
    </lineage>
</organism>
<name>A0A9N9J5E1_9GLOM</name>
<dbReference type="Proteomes" id="UP000789759">
    <property type="component" value="Unassembled WGS sequence"/>
</dbReference>
<evidence type="ECO:0000313" key="1">
    <source>
        <dbReference type="EMBL" id="CAG8762849.1"/>
    </source>
</evidence>
<protein>
    <submittedName>
        <fullName evidence="1">7766_t:CDS:1</fullName>
    </submittedName>
</protein>
<comment type="caution">
    <text evidence="1">The sequence shown here is derived from an EMBL/GenBank/DDBJ whole genome shotgun (WGS) entry which is preliminary data.</text>
</comment>
<sequence length="71" mass="8378">MYPNCVAVFAFDNSNNHDAFAKDALVVSRMNFKPKGNQFKMRKTYMQNEEQQEIVFSDRTPKGMRKVLEER</sequence>
<dbReference type="EMBL" id="CAJVQA010020284">
    <property type="protein sequence ID" value="CAG8762849.1"/>
    <property type="molecule type" value="Genomic_DNA"/>
</dbReference>
<gene>
    <name evidence="1" type="ORF">CPELLU_LOCUS15417</name>
</gene>